<proteinExistence type="predicted"/>
<organism evidence="1">
    <name type="scientific">Podoviridae sp. ctiuS14</name>
    <dbReference type="NCBI Taxonomy" id="2827620"/>
    <lineage>
        <taxon>Viruses</taxon>
        <taxon>Duplodnaviria</taxon>
        <taxon>Heunggongvirae</taxon>
        <taxon>Uroviricota</taxon>
        <taxon>Caudoviricetes</taxon>
    </lineage>
</organism>
<reference evidence="1" key="1">
    <citation type="journal article" date="2021" name="Proc. Natl. Acad. Sci. U.S.A.">
        <title>A Catalog of Tens of Thousands of Viruses from Human Metagenomes Reveals Hidden Associations with Chronic Diseases.</title>
        <authorList>
            <person name="Tisza M.J."/>
            <person name="Buck C.B."/>
        </authorList>
    </citation>
    <scope>NUCLEOTIDE SEQUENCE</scope>
    <source>
        <strain evidence="1">CtiuS14</strain>
    </source>
</reference>
<evidence type="ECO:0000313" key="1">
    <source>
        <dbReference type="EMBL" id="DAD71109.1"/>
    </source>
</evidence>
<sequence>MKVQELVEILQTLIKNDSSIGDLSVVTDFAKNNYFGSDMHLLGSVQVKEVTNQGLKLNFIYPYED</sequence>
<protein>
    <submittedName>
        <fullName evidence="1">Uncharacterized protein</fullName>
    </submittedName>
</protein>
<dbReference type="EMBL" id="BK015876">
    <property type="protein sequence ID" value="DAD71109.1"/>
    <property type="molecule type" value="Genomic_DNA"/>
</dbReference>
<accession>A0A8S5LM10</accession>
<name>A0A8S5LM10_9CAUD</name>